<keyword evidence="9" id="KW-1185">Reference proteome</keyword>
<dbReference type="Gene3D" id="1.10.510.10">
    <property type="entry name" value="Transferase(Phosphotransferase) domain 1"/>
    <property type="match status" value="1"/>
</dbReference>
<dbReference type="PROSITE" id="PS50011">
    <property type="entry name" value="PROTEIN_KINASE_DOM"/>
    <property type="match status" value="1"/>
</dbReference>
<feature type="region of interest" description="Disordered" evidence="6">
    <location>
        <begin position="310"/>
        <end position="330"/>
    </location>
</feature>
<dbReference type="InterPro" id="IPR000719">
    <property type="entry name" value="Prot_kinase_dom"/>
</dbReference>
<dbReference type="PANTHER" id="PTHR43289">
    <property type="entry name" value="MITOGEN-ACTIVATED PROTEIN KINASE KINASE KINASE 20-RELATED"/>
    <property type="match status" value="1"/>
</dbReference>
<feature type="domain" description="Protein kinase" evidence="7">
    <location>
        <begin position="11"/>
        <end position="275"/>
    </location>
</feature>
<feature type="compositionally biased region" description="Low complexity" evidence="6">
    <location>
        <begin position="310"/>
        <end position="319"/>
    </location>
</feature>
<dbReference type="InterPro" id="IPR011009">
    <property type="entry name" value="Kinase-like_dom_sf"/>
</dbReference>
<dbReference type="InterPro" id="IPR017441">
    <property type="entry name" value="Protein_kinase_ATP_BS"/>
</dbReference>
<evidence type="ECO:0000259" key="7">
    <source>
        <dbReference type="PROSITE" id="PS50011"/>
    </source>
</evidence>
<dbReference type="PROSITE" id="PS00107">
    <property type="entry name" value="PROTEIN_KINASE_ATP"/>
    <property type="match status" value="1"/>
</dbReference>
<dbReference type="GO" id="GO:0016301">
    <property type="term" value="F:kinase activity"/>
    <property type="evidence" value="ECO:0007669"/>
    <property type="project" value="UniProtKB-KW"/>
</dbReference>
<dbReference type="PROSITE" id="PS00108">
    <property type="entry name" value="PROTEIN_KINASE_ST"/>
    <property type="match status" value="1"/>
</dbReference>
<evidence type="ECO:0000256" key="3">
    <source>
        <dbReference type="ARBA" id="ARBA00022777"/>
    </source>
</evidence>
<proteinExistence type="predicted"/>
<dbReference type="CDD" id="cd14014">
    <property type="entry name" value="STKc_PknB_like"/>
    <property type="match status" value="1"/>
</dbReference>
<dbReference type="Pfam" id="PF13401">
    <property type="entry name" value="AAA_22"/>
    <property type="match status" value="1"/>
</dbReference>
<evidence type="ECO:0000256" key="4">
    <source>
        <dbReference type="ARBA" id="ARBA00022840"/>
    </source>
</evidence>
<dbReference type="SUPFAM" id="SSF52540">
    <property type="entry name" value="P-loop containing nucleoside triphosphate hydrolases"/>
    <property type="match status" value="1"/>
</dbReference>
<evidence type="ECO:0000256" key="5">
    <source>
        <dbReference type="PROSITE-ProRule" id="PRU10141"/>
    </source>
</evidence>
<keyword evidence="3 8" id="KW-0418">Kinase</keyword>
<dbReference type="RefSeq" id="WP_321551947.1">
    <property type="nucleotide sequence ID" value="NZ_JAXIVS010000031.1"/>
</dbReference>
<keyword evidence="2 5" id="KW-0547">Nucleotide-binding</keyword>
<dbReference type="InterPro" id="IPR049945">
    <property type="entry name" value="AAA_22"/>
</dbReference>
<dbReference type="SUPFAM" id="SSF56112">
    <property type="entry name" value="Protein kinase-like (PK-like)"/>
    <property type="match status" value="1"/>
</dbReference>
<feature type="binding site" evidence="5">
    <location>
        <position position="40"/>
    </location>
    <ligand>
        <name>ATP</name>
        <dbReference type="ChEBI" id="CHEBI:30616"/>
    </ligand>
</feature>
<sequence>MDPTGQRIGAFEIVRLLGAGAMGMVYLAKDNILRRDVALKLLTKRNDEIDHELHERFLREARAAARLMHPNVVQIFQIGETARYRFIAMEYVEGASTRQVAKQHGGRLPEPFALEKMREAADALRLAGSMGICHRDIKPANLLLNAAKVLKITDFGLAAQMDGGGTLGQASAQIEGTPFYMSPEQWAGGNITPSSDIYSLGCTFFHLITGSRPFAANDFFGSMQAHIHSPVPDARSLLPELDASFAELLKRTMAKQPQERPTAVELIERLDEQLLRWRNLARPRSPQGPAVTTGGPASFSISEGSVPSFSSPSSFSPTSRTNWSGPTASSLMESSGREIELLGNQSYHQYYALKGYPFSDIRQPASFWEGGPYGSALSALAARVQVGQRVNVLVGPSGSGRTFLCEMLQHKLPGSAVFSIEPQLLLGSRLFLALCRQSGVHVNPTSSQRFLIEAFLAQVTPPDRPDAPVVIVVDGVDPNDRELLEDIDRIAQAAPRRKFSLVLVGTESLPEGLVFQGAPPSLLAGIPPVSLRPMTQQEMVDYIEFRMRSVGGFGWVSLDAASRQLLYLRSGGLPRLVSIYCHNALTLAMIRQEKLPRLDTLRLAMKSKLYLTPEGARSLLATG</sequence>
<dbReference type="Pfam" id="PF00069">
    <property type="entry name" value="Pkinase"/>
    <property type="match status" value="1"/>
</dbReference>
<evidence type="ECO:0000256" key="6">
    <source>
        <dbReference type="SAM" id="MobiDB-lite"/>
    </source>
</evidence>
<organism evidence="8 9">
    <name type="scientific">Hyalangium rubrum</name>
    <dbReference type="NCBI Taxonomy" id="3103134"/>
    <lineage>
        <taxon>Bacteria</taxon>
        <taxon>Pseudomonadati</taxon>
        <taxon>Myxococcota</taxon>
        <taxon>Myxococcia</taxon>
        <taxon>Myxococcales</taxon>
        <taxon>Cystobacterineae</taxon>
        <taxon>Archangiaceae</taxon>
        <taxon>Hyalangium</taxon>
    </lineage>
</organism>
<feature type="compositionally biased region" description="Polar residues" evidence="6">
    <location>
        <begin position="320"/>
        <end position="330"/>
    </location>
</feature>
<protein>
    <submittedName>
        <fullName evidence="8">Protein kinase</fullName>
    </submittedName>
</protein>
<evidence type="ECO:0000256" key="2">
    <source>
        <dbReference type="ARBA" id="ARBA00022741"/>
    </source>
</evidence>
<dbReference type="EMBL" id="JAXIVS010000031">
    <property type="protein sequence ID" value="MDY7233234.1"/>
    <property type="molecule type" value="Genomic_DNA"/>
</dbReference>
<dbReference type="SMART" id="SM00220">
    <property type="entry name" value="S_TKc"/>
    <property type="match status" value="1"/>
</dbReference>
<dbReference type="PANTHER" id="PTHR43289:SF6">
    <property type="entry name" value="SERINE_THREONINE-PROTEIN KINASE NEKL-3"/>
    <property type="match status" value="1"/>
</dbReference>
<keyword evidence="4 5" id="KW-0067">ATP-binding</keyword>
<evidence type="ECO:0000313" key="9">
    <source>
        <dbReference type="Proteomes" id="UP001291309"/>
    </source>
</evidence>
<dbReference type="Gene3D" id="3.30.200.20">
    <property type="entry name" value="Phosphorylase Kinase, domain 1"/>
    <property type="match status" value="1"/>
</dbReference>
<name>A0ABU5HJZ7_9BACT</name>
<comment type="caution">
    <text evidence="8">The sequence shown here is derived from an EMBL/GenBank/DDBJ whole genome shotgun (WGS) entry which is preliminary data.</text>
</comment>
<dbReference type="Proteomes" id="UP001291309">
    <property type="component" value="Unassembled WGS sequence"/>
</dbReference>
<dbReference type="InterPro" id="IPR027417">
    <property type="entry name" value="P-loop_NTPase"/>
</dbReference>
<accession>A0ABU5HJZ7</accession>
<reference evidence="8 9" key="1">
    <citation type="submission" date="2023-12" db="EMBL/GenBank/DDBJ databases">
        <title>the genome sequence of Hyalangium sp. s54d21.</title>
        <authorList>
            <person name="Zhang X."/>
        </authorList>
    </citation>
    <scope>NUCLEOTIDE SEQUENCE [LARGE SCALE GENOMIC DNA]</scope>
    <source>
        <strain evidence="9">s54d21</strain>
    </source>
</reference>
<evidence type="ECO:0000256" key="1">
    <source>
        <dbReference type="ARBA" id="ARBA00022679"/>
    </source>
</evidence>
<evidence type="ECO:0000313" key="8">
    <source>
        <dbReference type="EMBL" id="MDY7233234.1"/>
    </source>
</evidence>
<gene>
    <name evidence="8" type="ORF">SYV04_43005</name>
</gene>
<keyword evidence="1" id="KW-0808">Transferase</keyword>
<dbReference type="InterPro" id="IPR008271">
    <property type="entry name" value="Ser/Thr_kinase_AS"/>
</dbReference>